<comment type="caution">
    <text evidence="1">The sequence shown here is derived from an EMBL/GenBank/DDBJ whole genome shotgun (WGS) entry which is preliminary data.</text>
</comment>
<dbReference type="EMBL" id="RJMB01000026">
    <property type="protein sequence ID" value="RNL82082.1"/>
    <property type="molecule type" value="Genomic_DNA"/>
</dbReference>
<dbReference type="RefSeq" id="WP_123202994.1">
    <property type="nucleotide sequence ID" value="NZ_RJMB01000026.1"/>
</dbReference>
<dbReference type="AlphaFoldDB" id="A0A3N0E2M0"/>
<evidence type="ECO:0000313" key="1">
    <source>
        <dbReference type="EMBL" id="RNL82082.1"/>
    </source>
</evidence>
<evidence type="ECO:0000313" key="2">
    <source>
        <dbReference type="Proteomes" id="UP000269198"/>
    </source>
</evidence>
<accession>A0A3N0E2M0</accession>
<gene>
    <name evidence="1" type="ORF">EFW17_20140</name>
</gene>
<name>A0A3N0E2M0_9ACTN</name>
<dbReference type="Proteomes" id="UP000269198">
    <property type="component" value="Unassembled WGS sequence"/>
</dbReference>
<proteinExistence type="predicted"/>
<sequence length="59" mass="6556">MWNTARRAISAATRWLGEVDHGLAAMRGDPDGRDTQAWLRSVATAPTEHGWPRSPMRPS</sequence>
<reference evidence="1 2" key="1">
    <citation type="submission" date="2018-11" db="EMBL/GenBank/DDBJ databases">
        <title>The genome draft of YIM 96095.</title>
        <authorList>
            <person name="Tang S.-K."/>
            <person name="Chunyu W.-X."/>
            <person name="Feng Y.-Z."/>
        </authorList>
    </citation>
    <scope>NUCLEOTIDE SEQUENCE [LARGE SCALE GENOMIC DNA]</scope>
    <source>
        <strain evidence="1 2">YIM 96095</strain>
    </source>
</reference>
<protein>
    <submittedName>
        <fullName evidence="1">Uncharacterized protein</fullName>
    </submittedName>
</protein>
<organism evidence="1 2">
    <name type="scientific">Halostreptopolyspora alba</name>
    <dbReference type="NCBI Taxonomy" id="2487137"/>
    <lineage>
        <taxon>Bacteria</taxon>
        <taxon>Bacillati</taxon>
        <taxon>Actinomycetota</taxon>
        <taxon>Actinomycetes</taxon>
        <taxon>Streptosporangiales</taxon>
        <taxon>Nocardiopsidaceae</taxon>
        <taxon>Halostreptopolyspora</taxon>
    </lineage>
</organism>
<keyword evidence="2" id="KW-1185">Reference proteome</keyword>